<evidence type="ECO:0000313" key="2">
    <source>
        <dbReference type="Proteomes" id="UP000749646"/>
    </source>
</evidence>
<accession>A0A9P6ILT6</accession>
<dbReference type="EMBL" id="JAAAHW010010716">
    <property type="protein sequence ID" value="KAF9923359.1"/>
    <property type="molecule type" value="Genomic_DNA"/>
</dbReference>
<comment type="caution">
    <text evidence="1">The sequence shown here is derived from an EMBL/GenBank/DDBJ whole genome shotgun (WGS) entry which is preliminary data.</text>
</comment>
<dbReference type="Proteomes" id="UP000749646">
    <property type="component" value="Unassembled WGS sequence"/>
</dbReference>
<keyword evidence="2" id="KW-1185">Reference proteome</keyword>
<feature type="non-terminal residue" evidence="1">
    <location>
        <position position="70"/>
    </location>
</feature>
<proteinExistence type="predicted"/>
<reference evidence="1" key="1">
    <citation type="journal article" date="2020" name="Fungal Divers.">
        <title>Resolving the Mortierellaceae phylogeny through synthesis of multi-gene phylogenetics and phylogenomics.</title>
        <authorList>
            <person name="Vandepol N."/>
            <person name="Liber J."/>
            <person name="Desiro A."/>
            <person name="Na H."/>
            <person name="Kennedy M."/>
            <person name="Barry K."/>
            <person name="Grigoriev I.V."/>
            <person name="Miller A.N."/>
            <person name="O'Donnell K."/>
            <person name="Stajich J.E."/>
            <person name="Bonito G."/>
        </authorList>
    </citation>
    <scope>NUCLEOTIDE SEQUENCE</scope>
    <source>
        <strain evidence="1">MES-2147</strain>
    </source>
</reference>
<protein>
    <submittedName>
        <fullName evidence="1">Uncharacterized protein</fullName>
    </submittedName>
</protein>
<organism evidence="1 2">
    <name type="scientific">Modicella reniformis</name>
    <dbReference type="NCBI Taxonomy" id="1440133"/>
    <lineage>
        <taxon>Eukaryota</taxon>
        <taxon>Fungi</taxon>
        <taxon>Fungi incertae sedis</taxon>
        <taxon>Mucoromycota</taxon>
        <taxon>Mortierellomycotina</taxon>
        <taxon>Mortierellomycetes</taxon>
        <taxon>Mortierellales</taxon>
        <taxon>Mortierellaceae</taxon>
        <taxon>Modicella</taxon>
    </lineage>
</organism>
<name>A0A9P6ILT6_9FUNG</name>
<evidence type="ECO:0000313" key="1">
    <source>
        <dbReference type="EMBL" id="KAF9923359.1"/>
    </source>
</evidence>
<sequence>MPEVSDPIQPIFKGVFEQPNILWQRLYGPPMGEDERKEGWLFTQHYWTHILVNTGLQRLCLLNRAEFQWE</sequence>
<gene>
    <name evidence="1" type="ORF">BGZ65_008937</name>
</gene>
<dbReference type="AlphaFoldDB" id="A0A9P6ILT6"/>